<sequence>MYGLLKTISTQKVTKFLMLLLFFFGLFQISWSSQDFKFECVAPLRTPPPIKNSKYLFAGVILRHGSRTPQHAYLPMSNRGYWVCDSDDAISPRMYSSLHSSHNSQSSHDSQSSHYSQSYRRFLKVIDPKLVEFLPNCRCGDLLIEGMEQHHRLGQLYHDYVYNTIKLFDEPPKTEEVYARSTDFERTFRSCQAFLHGAFPPQVPFEIFNIVHGSDFMEILRPGSFCKEQNSASDWFYSDPSVLEYAKEQWKKIEHISKSLQLTFSVQNLSLLADWVYTYNCNNKQLPSFVTDNDIYTCHSILAKLFARFFDGNGTAFASYSMREVMRVAKNSVNGEMKAKFGVFSAHDSTVLSFLSYLDVKIEMLPPYASHVLFEIFEIDKEAYIRWAFNGEVIMLNKFGGKDMMLFKTFLEKTKDVYDVCNELP</sequence>
<dbReference type="GeneID" id="94835218"/>
<protein>
    <submittedName>
        <fullName evidence="3">Histidine acid phosphatase</fullName>
    </submittedName>
</protein>
<dbReference type="CDD" id="cd07061">
    <property type="entry name" value="HP_HAP_like"/>
    <property type="match status" value="1"/>
</dbReference>
<reference evidence="3" key="1">
    <citation type="submission" date="2016-10" db="EMBL/GenBank/DDBJ databases">
        <authorList>
            <person name="Benchimol M."/>
            <person name="Almeida L.G."/>
            <person name="Vasconcelos A.T."/>
            <person name="Perreira-Neves A."/>
            <person name="Rosa I.A."/>
            <person name="Tasca T."/>
            <person name="Bogo M.R."/>
            <person name="de Souza W."/>
        </authorList>
    </citation>
    <scope>NUCLEOTIDE SEQUENCE [LARGE SCALE GENOMIC DNA]</scope>
    <source>
        <strain evidence="3">K</strain>
    </source>
</reference>
<dbReference type="Gene3D" id="3.40.50.1240">
    <property type="entry name" value="Phosphoglycerate mutase-like"/>
    <property type="match status" value="1"/>
</dbReference>
<dbReference type="VEuPathDB" id="TrichDB:TRFO_19008"/>
<dbReference type="SUPFAM" id="SSF53254">
    <property type="entry name" value="Phosphoglycerate mutase-like"/>
    <property type="match status" value="1"/>
</dbReference>
<keyword evidence="4" id="KW-1185">Reference proteome</keyword>
<dbReference type="OrthoDB" id="258392at2759"/>
<dbReference type="InterPro" id="IPR000560">
    <property type="entry name" value="His_Pase_clade-2"/>
</dbReference>
<name>A0A1J4KJR8_9EUKA</name>
<dbReference type="GO" id="GO:0016791">
    <property type="term" value="F:phosphatase activity"/>
    <property type="evidence" value="ECO:0007669"/>
    <property type="project" value="TreeGrafter"/>
</dbReference>
<dbReference type="EMBL" id="MLAK01000586">
    <property type="protein sequence ID" value="OHT11475.1"/>
    <property type="molecule type" value="Genomic_DNA"/>
</dbReference>
<dbReference type="PANTHER" id="PTHR11567">
    <property type="entry name" value="ACID PHOSPHATASE-RELATED"/>
    <property type="match status" value="1"/>
</dbReference>
<evidence type="ECO:0000256" key="2">
    <source>
        <dbReference type="ARBA" id="ARBA00022801"/>
    </source>
</evidence>
<dbReference type="RefSeq" id="XP_068364611.1">
    <property type="nucleotide sequence ID" value="XM_068500514.1"/>
</dbReference>
<dbReference type="PANTHER" id="PTHR11567:SF110">
    <property type="entry name" value="2-PHOSPHOXYLOSE PHOSPHATASE 1"/>
    <property type="match status" value="1"/>
</dbReference>
<dbReference type="InterPro" id="IPR029033">
    <property type="entry name" value="His_PPase_superfam"/>
</dbReference>
<comment type="caution">
    <text evidence="3">The sequence shown here is derived from an EMBL/GenBank/DDBJ whole genome shotgun (WGS) entry which is preliminary data.</text>
</comment>
<accession>A0A1J4KJR8</accession>
<keyword evidence="2" id="KW-0378">Hydrolase</keyword>
<proteinExistence type="inferred from homology"/>
<dbReference type="AlphaFoldDB" id="A0A1J4KJR8"/>
<evidence type="ECO:0000313" key="3">
    <source>
        <dbReference type="EMBL" id="OHT11475.1"/>
    </source>
</evidence>
<comment type="similarity">
    <text evidence="1">Belongs to the histidine acid phosphatase family.</text>
</comment>
<dbReference type="InterPro" id="IPR050645">
    <property type="entry name" value="Histidine_acid_phosphatase"/>
</dbReference>
<gene>
    <name evidence="3" type="ORF">TRFO_19008</name>
</gene>
<evidence type="ECO:0000313" key="4">
    <source>
        <dbReference type="Proteomes" id="UP000179807"/>
    </source>
</evidence>
<dbReference type="Pfam" id="PF00328">
    <property type="entry name" value="His_Phos_2"/>
    <property type="match status" value="1"/>
</dbReference>
<organism evidence="3 4">
    <name type="scientific">Tritrichomonas foetus</name>
    <dbReference type="NCBI Taxonomy" id="1144522"/>
    <lineage>
        <taxon>Eukaryota</taxon>
        <taxon>Metamonada</taxon>
        <taxon>Parabasalia</taxon>
        <taxon>Tritrichomonadida</taxon>
        <taxon>Tritrichomonadidae</taxon>
        <taxon>Tritrichomonas</taxon>
    </lineage>
</organism>
<dbReference type="Proteomes" id="UP000179807">
    <property type="component" value="Unassembled WGS sequence"/>
</dbReference>
<evidence type="ECO:0000256" key="1">
    <source>
        <dbReference type="ARBA" id="ARBA00005375"/>
    </source>
</evidence>